<protein>
    <recommendedName>
        <fullName evidence="4">Secreted protein</fullName>
    </recommendedName>
</protein>
<evidence type="ECO:0000256" key="1">
    <source>
        <dbReference type="SAM" id="SignalP"/>
    </source>
</evidence>
<reference evidence="2 3" key="1">
    <citation type="submission" date="2017-03" db="EMBL/GenBank/DDBJ databases">
        <title>WGS assembly of Porphyra umbilicalis.</title>
        <authorList>
            <person name="Brawley S.H."/>
            <person name="Blouin N.A."/>
            <person name="Ficko-Blean E."/>
            <person name="Wheeler G.L."/>
            <person name="Lohr M."/>
            <person name="Goodson H.V."/>
            <person name="Jenkins J.W."/>
            <person name="Blaby-Haas C.E."/>
            <person name="Helliwell K.E."/>
            <person name="Chan C."/>
            <person name="Marriage T."/>
            <person name="Bhattacharya D."/>
            <person name="Klein A.S."/>
            <person name="Badis Y."/>
            <person name="Brodie J."/>
            <person name="Cao Y."/>
            <person name="Collen J."/>
            <person name="Dittami S.M."/>
            <person name="Gachon C.M."/>
            <person name="Green B.R."/>
            <person name="Karpowicz S."/>
            <person name="Kim J.W."/>
            <person name="Kudahl U."/>
            <person name="Lin S."/>
            <person name="Michel G."/>
            <person name="Mittag M."/>
            <person name="Olson B.J."/>
            <person name="Pangilinan J."/>
            <person name="Peng Y."/>
            <person name="Qiu H."/>
            <person name="Shu S."/>
            <person name="Singer J.T."/>
            <person name="Smith A.G."/>
            <person name="Sprecher B.N."/>
            <person name="Wagner V."/>
            <person name="Wang W."/>
            <person name="Wang Z.-Y."/>
            <person name="Yan J."/>
            <person name="Yarish C."/>
            <person name="Zoeuner-Riek S."/>
            <person name="Zhuang Y."/>
            <person name="Zou Y."/>
            <person name="Lindquist E.A."/>
            <person name="Grimwood J."/>
            <person name="Barry K."/>
            <person name="Rokhsar D.S."/>
            <person name="Schmutz J."/>
            <person name="Stiller J.W."/>
            <person name="Grossman A.R."/>
            <person name="Prochnik S.E."/>
        </authorList>
    </citation>
    <scope>NUCLEOTIDE SEQUENCE [LARGE SCALE GENOMIC DNA]</scope>
    <source>
        <strain evidence="2">4086291</strain>
    </source>
</reference>
<accession>A0A1X6PLM3</accession>
<name>A0A1X6PLM3_PORUM</name>
<dbReference type="Proteomes" id="UP000218209">
    <property type="component" value="Unassembled WGS sequence"/>
</dbReference>
<dbReference type="EMBL" id="KV918761">
    <property type="protein sequence ID" value="OSX81573.1"/>
    <property type="molecule type" value="Genomic_DNA"/>
</dbReference>
<evidence type="ECO:0008006" key="4">
    <source>
        <dbReference type="Google" id="ProtNLM"/>
    </source>
</evidence>
<dbReference type="AlphaFoldDB" id="A0A1X6PLM3"/>
<keyword evidence="1" id="KW-0732">Signal</keyword>
<organism evidence="2 3">
    <name type="scientific">Porphyra umbilicalis</name>
    <name type="common">Purple laver</name>
    <name type="synonym">Red alga</name>
    <dbReference type="NCBI Taxonomy" id="2786"/>
    <lineage>
        <taxon>Eukaryota</taxon>
        <taxon>Rhodophyta</taxon>
        <taxon>Bangiophyceae</taxon>
        <taxon>Bangiales</taxon>
        <taxon>Bangiaceae</taxon>
        <taxon>Porphyra</taxon>
    </lineage>
</organism>
<gene>
    <name evidence="2" type="ORF">BU14_0014s0121</name>
</gene>
<evidence type="ECO:0000313" key="3">
    <source>
        <dbReference type="Proteomes" id="UP000218209"/>
    </source>
</evidence>
<sequence>MKCSLAVLCACVAALALSATTPTATDAKPVAIRIFDERKTSVVTVRWVVTFRSHPRSPRWPEITTVTQRTTNGTYYFKVPVYPMSKFSRTELAWLQGSRSSLRCERPSALMNFASSDKASLTYCARTYRFKCSFLSGCRCKPDKIFKMVALDADGGSMRLLEPRNFYLC</sequence>
<evidence type="ECO:0000313" key="2">
    <source>
        <dbReference type="EMBL" id="OSX81573.1"/>
    </source>
</evidence>
<keyword evidence="3" id="KW-1185">Reference proteome</keyword>
<feature type="signal peptide" evidence="1">
    <location>
        <begin position="1"/>
        <end position="27"/>
    </location>
</feature>
<feature type="chain" id="PRO_5013230936" description="Secreted protein" evidence="1">
    <location>
        <begin position="28"/>
        <end position="169"/>
    </location>
</feature>
<proteinExistence type="predicted"/>